<accession>A0A7Y9I7U1</accession>
<dbReference type="Pfam" id="PF04657">
    <property type="entry name" value="DMT_YdcZ"/>
    <property type="match status" value="2"/>
</dbReference>
<dbReference type="PANTHER" id="PTHR34821:SF2">
    <property type="entry name" value="INNER MEMBRANE PROTEIN YDCZ"/>
    <property type="match status" value="1"/>
</dbReference>
<feature type="transmembrane region" description="Helical" evidence="1">
    <location>
        <begin position="64"/>
        <end position="84"/>
    </location>
</feature>
<name>A0A7Y9I7U1_9ACTN</name>
<keyword evidence="1" id="KW-0472">Membrane</keyword>
<reference evidence="2 3" key="1">
    <citation type="submission" date="2020-07" db="EMBL/GenBank/DDBJ databases">
        <title>Sequencing the genomes of 1000 actinobacteria strains.</title>
        <authorList>
            <person name="Klenk H.-P."/>
        </authorList>
    </citation>
    <scope>NUCLEOTIDE SEQUENCE [LARGE SCALE GENOMIC DNA]</scope>
    <source>
        <strain evidence="2 3">DSM 22083</strain>
    </source>
</reference>
<dbReference type="InterPro" id="IPR006750">
    <property type="entry name" value="YdcZ"/>
</dbReference>
<gene>
    <name evidence="2" type="ORF">BKA15_003242</name>
</gene>
<keyword evidence="1" id="KW-1133">Transmembrane helix</keyword>
<feature type="transmembrane region" description="Helical" evidence="1">
    <location>
        <begin position="225"/>
        <end position="247"/>
    </location>
</feature>
<feature type="transmembrane region" description="Helical" evidence="1">
    <location>
        <begin position="104"/>
        <end position="120"/>
    </location>
</feature>
<dbReference type="PANTHER" id="PTHR34821">
    <property type="entry name" value="INNER MEMBRANE PROTEIN YDCZ"/>
    <property type="match status" value="1"/>
</dbReference>
<dbReference type="GO" id="GO:0005886">
    <property type="term" value="C:plasma membrane"/>
    <property type="evidence" value="ECO:0007669"/>
    <property type="project" value="TreeGrafter"/>
</dbReference>
<dbReference type="RefSeq" id="WP_218871367.1">
    <property type="nucleotide sequence ID" value="NZ_JACCBU010000001.1"/>
</dbReference>
<feature type="transmembrane region" description="Helical" evidence="1">
    <location>
        <begin position="286"/>
        <end position="307"/>
    </location>
</feature>
<organism evidence="2 3">
    <name type="scientific">Microlunatus parietis</name>
    <dbReference type="NCBI Taxonomy" id="682979"/>
    <lineage>
        <taxon>Bacteria</taxon>
        <taxon>Bacillati</taxon>
        <taxon>Actinomycetota</taxon>
        <taxon>Actinomycetes</taxon>
        <taxon>Propionibacteriales</taxon>
        <taxon>Propionibacteriaceae</taxon>
        <taxon>Microlunatus</taxon>
    </lineage>
</organism>
<dbReference type="EMBL" id="JACCBU010000001">
    <property type="protein sequence ID" value="NYE71913.1"/>
    <property type="molecule type" value="Genomic_DNA"/>
</dbReference>
<dbReference type="AlphaFoldDB" id="A0A7Y9I7U1"/>
<feature type="transmembrane region" description="Helical" evidence="1">
    <location>
        <begin position="168"/>
        <end position="186"/>
    </location>
</feature>
<feature type="transmembrane region" description="Helical" evidence="1">
    <location>
        <begin position="259"/>
        <end position="279"/>
    </location>
</feature>
<comment type="caution">
    <text evidence="2">The sequence shown here is derived from an EMBL/GenBank/DDBJ whole genome shotgun (WGS) entry which is preliminary data.</text>
</comment>
<protein>
    <submittedName>
        <fullName evidence="2">Transporter family-2 protein</fullName>
    </submittedName>
</protein>
<dbReference type="Proteomes" id="UP000569914">
    <property type="component" value="Unassembled WGS sequence"/>
</dbReference>
<keyword evidence="1" id="KW-0812">Transmembrane</keyword>
<proteinExistence type="predicted"/>
<evidence type="ECO:0000313" key="3">
    <source>
        <dbReference type="Proteomes" id="UP000569914"/>
    </source>
</evidence>
<feature type="transmembrane region" description="Helical" evidence="1">
    <location>
        <begin position="26"/>
        <end position="44"/>
    </location>
</feature>
<evidence type="ECO:0000313" key="2">
    <source>
        <dbReference type="EMBL" id="NYE71913.1"/>
    </source>
</evidence>
<sequence>MRTTVDPGPTNSGTPPIPQPVTYSPLIRAATIPALFGIGALVSIQSKINSELAQQLGTGLRAAALSAVISFGTGLVLLSILVLVHPATRRGVTRLYRGIGHGEVPLWLVLGGLAGGLFVASQGLSVGILGVALFIVAFVAGQSTAGLVVDHHGLGPGGRRPVSRGRMIGAALAVVAVALSAIGSGASTVAGLGLLVAVLPLVAGMGTSVQQALNGRVALYAGSWATTFNNFVVGFAGLAIYFGISLLVPGTLRGLPSTWWLYLGGSLGIVFIWASSILVRIHGVLILGLGAIAGQVVSAIVIDLISAPEELTLFSYLAAAVTLIGVAIATLLRPRRPVVRA</sequence>
<feature type="transmembrane region" description="Helical" evidence="1">
    <location>
        <begin position="126"/>
        <end position="148"/>
    </location>
</feature>
<keyword evidence="3" id="KW-1185">Reference proteome</keyword>
<feature type="transmembrane region" description="Helical" evidence="1">
    <location>
        <begin position="313"/>
        <end position="332"/>
    </location>
</feature>
<evidence type="ECO:0000256" key="1">
    <source>
        <dbReference type="SAM" id="Phobius"/>
    </source>
</evidence>